<dbReference type="EMBL" id="CP150886">
    <property type="protein sequence ID" value="WZB90061.1"/>
    <property type="molecule type" value="Genomic_DNA"/>
</dbReference>
<keyword evidence="2" id="KW-1185">Reference proteome</keyword>
<accession>A0ABZ2UYG5</accession>
<sequence>MTLSGGIAAYRNSWKRDCFSISDKKIDLQIDHDFWSRTVVMKNTGWVVGNVRVKNTGNIFLRDVKVYIDLDDDSMGFDVHLCDANGNIIDSGTDTPCFSFGDLAPGISSTQKSYWWIVKPRFPEFEGSEEKSVSFNLYPTFIADFKQQGQPFQSTAQMEKA</sequence>
<evidence type="ECO:0000313" key="1">
    <source>
        <dbReference type="EMBL" id="WZB90061.1"/>
    </source>
</evidence>
<organism evidence="1 2">
    <name type="scientific">Okeanomitos corallinicola TIOX110</name>
    <dbReference type="NCBI Taxonomy" id="3133117"/>
    <lineage>
        <taxon>Bacteria</taxon>
        <taxon>Bacillati</taxon>
        <taxon>Cyanobacteriota</taxon>
        <taxon>Cyanophyceae</taxon>
        <taxon>Nostocales</taxon>
        <taxon>Aphanizomenonaceae</taxon>
        <taxon>Okeanomitos</taxon>
    </lineage>
</organism>
<protein>
    <submittedName>
        <fullName evidence="1">Uncharacterized protein</fullName>
    </submittedName>
</protein>
<reference evidence="1 2" key="1">
    <citation type="submission" date="2024-04" db="EMBL/GenBank/DDBJ databases">
        <title>Okeanomitos corallinicola gen. &amp; sp. nov. (Nostocales, Cyanobacteria), a new toxic marine heterocyst-forming cyanobacterium from a coral reef.</title>
        <authorList>
            <person name="Li H."/>
            <person name="Li R."/>
            <person name="Kang J."/>
            <person name="Hii K.S."/>
            <person name="Mohamed H.F."/>
            <person name="Xu X."/>
            <person name="Luo Z."/>
        </authorList>
    </citation>
    <scope>NUCLEOTIDE SEQUENCE [LARGE SCALE GENOMIC DNA]</scope>
    <source>
        <strain evidence="1 2">TIOX110</strain>
    </source>
</reference>
<name>A0ABZ2UYG5_9CYAN</name>
<dbReference type="RefSeq" id="WP_353932956.1">
    <property type="nucleotide sequence ID" value="NZ_CP150886.1"/>
</dbReference>
<evidence type="ECO:0000313" key="2">
    <source>
        <dbReference type="Proteomes" id="UP001483337"/>
    </source>
</evidence>
<proteinExistence type="predicted"/>
<gene>
    <name evidence="1" type="ORF">WJM97_10390</name>
</gene>
<dbReference type="Proteomes" id="UP001483337">
    <property type="component" value="Chromosome"/>
</dbReference>